<evidence type="ECO:0000259" key="1">
    <source>
        <dbReference type="Pfam" id="PF02541"/>
    </source>
</evidence>
<dbReference type="InterPro" id="IPR043129">
    <property type="entry name" value="ATPase_NBD"/>
</dbReference>
<evidence type="ECO:0000313" key="3">
    <source>
        <dbReference type="Proteomes" id="UP001180020"/>
    </source>
</evidence>
<name>A0AAV9EV42_ACOCL</name>
<protein>
    <recommendedName>
        <fullName evidence="1">Ppx/GppA phosphatase N-terminal domain-containing protein</fullName>
    </recommendedName>
</protein>
<dbReference type="GO" id="GO:0016462">
    <property type="term" value="F:pyrophosphatase activity"/>
    <property type="evidence" value="ECO:0007669"/>
    <property type="project" value="TreeGrafter"/>
</dbReference>
<organism evidence="2 3">
    <name type="scientific">Acorus calamus</name>
    <name type="common">Sweet flag</name>
    <dbReference type="NCBI Taxonomy" id="4465"/>
    <lineage>
        <taxon>Eukaryota</taxon>
        <taxon>Viridiplantae</taxon>
        <taxon>Streptophyta</taxon>
        <taxon>Embryophyta</taxon>
        <taxon>Tracheophyta</taxon>
        <taxon>Spermatophyta</taxon>
        <taxon>Magnoliopsida</taxon>
        <taxon>Liliopsida</taxon>
        <taxon>Acoraceae</taxon>
        <taxon>Acorus</taxon>
    </lineage>
</organism>
<dbReference type="InterPro" id="IPR050273">
    <property type="entry name" value="GppA/Ppx_hydrolase"/>
</dbReference>
<reference evidence="2" key="1">
    <citation type="journal article" date="2023" name="Nat. Commun.">
        <title>Diploid and tetraploid genomes of Acorus and the evolution of monocots.</title>
        <authorList>
            <person name="Ma L."/>
            <person name="Liu K.W."/>
            <person name="Li Z."/>
            <person name="Hsiao Y.Y."/>
            <person name="Qi Y."/>
            <person name="Fu T."/>
            <person name="Tang G.D."/>
            <person name="Zhang D."/>
            <person name="Sun W.H."/>
            <person name="Liu D.K."/>
            <person name="Li Y."/>
            <person name="Chen G.Z."/>
            <person name="Liu X.D."/>
            <person name="Liao X.Y."/>
            <person name="Jiang Y.T."/>
            <person name="Yu X."/>
            <person name="Hao Y."/>
            <person name="Huang J."/>
            <person name="Zhao X.W."/>
            <person name="Ke S."/>
            <person name="Chen Y.Y."/>
            <person name="Wu W.L."/>
            <person name="Hsu J.L."/>
            <person name="Lin Y.F."/>
            <person name="Huang M.D."/>
            <person name="Li C.Y."/>
            <person name="Huang L."/>
            <person name="Wang Z.W."/>
            <person name="Zhao X."/>
            <person name="Zhong W.Y."/>
            <person name="Peng D.H."/>
            <person name="Ahmad S."/>
            <person name="Lan S."/>
            <person name="Zhang J.S."/>
            <person name="Tsai W.C."/>
            <person name="Van de Peer Y."/>
            <person name="Liu Z.J."/>
        </authorList>
    </citation>
    <scope>NUCLEOTIDE SEQUENCE</scope>
    <source>
        <strain evidence="2">CP</strain>
    </source>
</reference>
<comment type="caution">
    <text evidence="2">The sequence shown here is derived from an EMBL/GenBank/DDBJ whole genome shotgun (WGS) entry which is preliminary data.</text>
</comment>
<proteinExistence type="predicted"/>
<accession>A0AAV9EV42</accession>
<dbReference type="SUPFAM" id="SSF53067">
    <property type="entry name" value="Actin-like ATPase domain"/>
    <property type="match status" value="2"/>
</dbReference>
<reference evidence="2" key="2">
    <citation type="submission" date="2023-06" db="EMBL/GenBank/DDBJ databases">
        <authorList>
            <person name="Ma L."/>
            <person name="Liu K.-W."/>
            <person name="Li Z."/>
            <person name="Hsiao Y.-Y."/>
            <person name="Qi Y."/>
            <person name="Fu T."/>
            <person name="Tang G."/>
            <person name="Zhang D."/>
            <person name="Sun W.-H."/>
            <person name="Liu D.-K."/>
            <person name="Li Y."/>
            <person name="Chen G.-Z."/>
            <person name="Liu X.-D."/>
            <person name="Liao X.-Y."/>
            <person name="Jiang Y.-T."/>
            <person name="Yu X."/>
            <person name="Hao Y."/>
            <person name="Huang J."/>
            <person name="Zhao X.-W."/>
            <person name="Ke S."/>
            <person name="Chen Y.-Y."/>
            <person name="Wu W.-L."/>
            <person name="Hsu J.-L."/>
            <person name="Lin Y.-F."/>
            <person name="Huang M.-D."/>
            <person name="Li C.-Y."/>
            <person name="Huang L."/>
            <person name="Wang Z.-W."/>
            <person name="Zhao X."/>
            <person name="Zhong W.-Y."/>
            <person name="Peng D.-H."/>
            <person name="Ahmad S."/>
            <person name="Lan S."/>
            <person name="Zhang J.-S."/>
            <person name="Tsai W.-C."/>
            <person name="Van De Peer Y."/>
            <person name="Liu Z.-J."/>
        </authorList>
    </citation>
    <scope>NUCLEOTIDE SEQUENCE</scope>
    <source>
        <strain evidence="2">CP</strain>
        <tissue evidence="2">Leaves</tissue>
    </source>
</reference>
<dbReference type="Proteomes" id="UP001180020">
    <property type="component" value="Unassembled WGS sequence"/>
</dbReference>
<dbReference type="CDD" id="cd24006">
    <property type="entry name" value="ASKHA_NBD_PPX_GppA"/>
    <property type="match status" value="1"/>
</dbReference>
<gene>
    <name evidence="2" type="ORF">QJS10_CPA05g00290</name>
</gene>
<dbReference type="PANTHER" id="PTHR30005:SF0">
    <property type="entry name" value="RETROGRADE REGULATION PROTEIN 2"/>
    <property type="match status" value="1"/>
</dbReference>
<dbReference type="Pfam" id="PF02541">
    <property type="entry name" value="Ppx-GppA"/>
    <property type="match status" value="1"/>
</dbReference>
<keyword evidence="3" id="KW-1185">Reference proteome</keyword>
<dbReference type="InterPro" id="IPR003695">
    <property type="entry name" value="Ppx_GppA_N"/>
</dbReference>
<evidence type="ECO:0000313" key="2">
    <source>
        <dbReference type="EMBL" id="KAK1317041.1"/>
    </source>
</evidence>
<sequence length="315" mass="33710">MPMDLQNPNIHPNHHHHRLLAAIDMGTNSFKMVLIKANPDTGRFLSIDRLREPVLLGRGTTDSNRSIFPDSQSRAISALRSFSRSLQTHQVHDSRVIATSAVREAPNRAEFLARVRDEVGLQVDVLSGEEEARLIYLGVSQCLPVRDSAALVVDIGGGSTEFVVGNRGEVLFAASLKLGHVCLTEMFGREGRIADMRGHVNAVLKESALAERVRELGFDVAVGSSGTVRSIGKVVGGAAIGRRELGGVVEALCGEGGGADGARRMGFPKRRAGTIVAGAVLLGEVFEALGVAEMRVSEYALGEGVVAEMLRRGRE</sequence>
<dbReference type="EMBL" id="JAUJYO010000005">
    <property type="protein sequence ID" value="KAK1317041.1"/>
    <property type="molecule type" value="Genomic_DNA"/>
</dbReference>
<dbReference type="PANTHER" id="PTHR30005">
    <property type="entry name" value="EXOPOLYPHOSPHATASE"/>
    <property type="match status" value="1"/>
</dbReference>
<dbReference type="Gene3D" id="3.30.420.40">
    <property type="match status" value="1"/>
</dbReference>
<dbReference type="AlphaFoldDB" id="A0AAV9EV42"/>
<dbReference type="Gene3D" id="3.30.420.150">
    <property type="entry name" value="Exopolyphosphatase. Domain 2"/>
    <property type="match status" value="1"/>
</dbReference>
<feature type="domain" description="Ppx/GppA phosphatase N-terminal" evidence="1">
    <location>
        <begin position="42"/>
        <end position="311"/>
    </location>
</feature>